<evidence type="ECO:0000313" key="1">
    <source>
        <dbReference type="EMBL" id="KKI63148.1"/>
    </source>
</evidence>
<gene>
    <name evidence="1" type="ORF">UF66_1004</name>
</gene>
<dbReference type="AlphaFoldDB" id="A0A0M2NZS1"/>
<sequence length="69" mass="7700">MDAKSINDSLNDNYAVVVKYINGKHTTVTRSEVIDESTIFANENQFINLNNVTNAIVCKDERQASNATH</sequence>
<accession>A0A0M2NZS1</accession>
<comment type="caution">
    <text evidence="1">The sequence shown here is derived from an EMBL/GenBank/DDBJ whole genome shotgun (WGS) entry which is preliminary data.</text>
</comment>
<protein>
    <submittedName>
        <fullName evidence="1">Uncharacterized protein</fullName>
    </submittedName>
</protein>
<dbReference type="PATRIC" id="fig|74704.6.peg.1030"/>
<evidence type="ECO:0000313" key="2">
    <source>
        <dbReference type="Proteomes" id="UP000034455"/>
    </source>
</evidence>
<dbReference type="EMBL" id="LAKJ01000018">
    <property type="protein sequence ID" value="KKI63148.1"/>
    <property type="molecule type" value="Genomic_DNA"/>
</dbReference>
<proteinExistence type="predicted"/>
<dbReference type="Proteomes" id="UP000034455">
    <property type="component" value="Unassembled WGS sequence"/>
</dbReference>
<dbReference type="RefSeq" id="WP_046467772.1">
    <property type="nucleotide sequence ID" value="NZ_LAKJ01000018.1"/>
</dbReference>
<name>A0A0M2NZS1_STACC</name>
<organism evidence="1 2">
    <name type="scientific">Staphylococcus cohnii subsp. cohnii</name>
    <dbReference type="NCBI Taxonomy" id="74704"/>
    <lineage>
        <taxon>Bacteria</taxon>
        <taxon>Bacillati</taxon>
        <taxon>Bacillota</taxon>
        <taxon>Bacilli</taxon>
        <taxon>Bacillales</taxon>
        <taxon>Staphylococcaceae</taxon>
        <taxon>Staphylococcus</taxon>
        <taxon>Staphylococcus cohnii species complex</taxon>
    </lineage>
</organism>
<reference evidence="1 2" key="1">
    <citation type="submission" date="2015-03" db="EMBL/GenBank/DDBJ databases">
        <title>Genome Assembly of Staphylococcus cohnii subsp. cohnii strain G22B2.</title>
        <authorList>
            <person name="Nair G."/>
            <person name="Kaur G."/>
            <person name="Khatri I."/>
            <person name="Singh N.K."/>
            <person name="Sathyabama S."/>
            <person name="Maurya S.K."/>
            <person name="Subramanian S."/>
            <person name="Agrewala J.N."/>
            <person name="Mayilraj S."/>
        </authorList>
    </citation>
    <scope>NUCLEOTIDE SEQUENCE [LARGE SCALE GENOMIC DNA]</scope>
    <source>
        <strain evidence="1 2">G22B2</strain>
    </source>
</reference>